<dbReference type="Pfam" id="PF12022">
    <property type="entry name" value="COG2_C"/>
    <property type="match status" value="1"/>
</dbReference>
<protein>
    <recommendedName>
        <fullName evidence="2">E3 UFM1-protein ligase 1 homolog</fullName>
    </recommendedName>
    <alternativeName>
        <fullName evidence="3">E3 UFM1-protein transferase 1 homolog</fullName>
    </alternativeName>
</protein>
<dbReference type="GO" id="GO:0032434">
    <property type="term" value="P:regulation of proteasomal ubiquitin-dependent protein catabolic process"/>
    <property type="evidence" value="ECO:0007669"/>
    <property type="project" value="TreeGrafter"/>
</dbReference>
<dbReference type="Pfam" id="PF09743">
    <property type="entry name" value="E3_UFM1_ligase"/>
    <property type="match status" value="1"/>
</dbReference>
<dbReference type="PANTHER" id="PTHR31057">
    <property type="entry name" value="E3 UFM1-PROTEIN LIGASE 1"/>
    <property type="match status" value="1"/>
</dbReference>
<dbReference type="InterPro" id="IPR056579">
    <property type="entry name" value="Ufl1_N"/>
</dbReference>
<dbReference type="PANTHER" id="PTHR31057:SF0">
    <property type="entry name" value="E3 UFM1-PROTEIN LIGASE 1"/>
    <property type="match status" value="1"/>
</dbReference>
<evidence type="ECO:0000259" key="5">
    <source>
        <dbReference type="Pfam" id="PF12022"/>
    </source>
</evidence>
<dbReference type="GO" id="GO:1990592">
    <property type="term" value="P:protein K69-linked ufmylation"/>
    <property type="evidence" value="ECO:0007669"/>
    <property type="project" value="TreeGrafter"/>
</dbReference>
<dbReference type="GO" id="GO:0034976">
    <property type="term" value="P:response to endoplasmic reticulum stress"/>
    <property type="evidence" value="ECO:0007669"/>
    <property type="project" value="TreeGrafter"/>
</dbReference>
<proteinExistence type="predicted"/>
<dbReference type="GO" id="GO:0005789">
    <property type="term" value="C:endoplasmic reticulum membrane"/>
    <property type="evidence" value="ECO:0007669"/>
    <property type="project" value="TreeGrafter"/>
</dbReference>
<evidence type="ECO:0000256" key="1">
    <source>
        <dbReference type="ARBA" id="ARBA00003950"/>
    </source>
</evidence>
<accession>A0A0K0G1J4</accession>
<sequence>MPESHSQYLTSIVDYLKKLDDFNTYGVKDEVKEKMIIEVREYVKDTFNRFSSNLIQSTQQTFSSLQRFKNREDENTSNVSGSSSDEAKMLKQLENNMATWADIQKLANELQLRELSLIDIIFSNDGKEYVTKKRLQSEIMNECVGRKERVSMDDLVMPLNVDFEYIVEGSTIESEMETSIAVKVTIRPMFRYMSKSKIETYARINSKTPVKNLFKAIVSNLDCGHLDDDYLKLFEKCSNFGSDVNAEIGAVASATSGEFQVEIHIPPKNYDYMMQQEGVDKEYQELQAFVQENAVNENLSRDLSVPAEKSRIPSRANTIRYRRIEVAKLENWYKELNGKRPSRRLLRKYAKTLNNMSKRRGTKKITFRKLSYWFARKQIRGRD</sequence>
<reference evidence="7" key="2">
    <citation type="submission" date="2015-08" db="UniProtKB">
        <authorList>
            <consortium name="WormBaseParasite"/>
        </authorList>
    </citation>
    <scope>IDENTIFICATION</scope>
</reference>
<dbReference type="InterPro" id="IPR024603">
    <property type="entry name" value="COG_complex_COG2_C"/>
</dbReference>
<evidence type="ECO:0000259" key="4">
    <source>
        <dbReference type="Pfam" id="PF09743"/>
    </source>
</evidence>
<feature type="domain" description="E3 UFM1-protein ligase 1-like N-terminal" evidence="4">
    <location>
        <begin position="111"/>
        <end position="168"/>
    </location>
</feature>
<comment type="function">
    <text evidence="1">E3 UFM1-protein ligase that mediates ufmylation of target proteins.</text>
</comment>
<reference evidence="6" key="1">
    <citation type="submission" date="2014-07" db="EMBL/GenBank/DDBJ databases">
        <authorList>
            <person name="Martin A.A"/>
            <person name="De Silva N."/>
        </authorList>
    </citation>
    <scope>NUCLEOTIDE SEQUENCE</scope>
</reference>
<evidence type="ECO:0000313" key="6">
    <source>
        <dbReference type="Proteomes" id="UP000035680"/>
    </source>
</evidence>
<evidence type="ECO:0000256" key="2">
    <source>
        <dbReference type="ARBA" id="ARBA00014160"/>
    </source>
</evidence>
<dbReference type="Proteomes" id="UP000035680">
    <property type="component" value="Unassembled WGS sequence"/>
</dbReference>
<name>A0A0K0G1J4_STRVS</name>
<dbReference type="GO" id="GO:0061666">
    <property type="term" value="F:UFM1 ligase activity"/>
    <property type="evidence" value="ECO:0007669"/>
    <property type="project" value="InterPro"/>
</dbReference>
<dbReference type="AlphaFoldDB" id="A0A0K0G1J4"/>
<evidence type="ECO:0000313" key="7">
    <source>
        <dbReference type="WBParaSite" id="SVE_1858500.1"/>
    </source>
</evidence>
<evidence type="ECO:0000256" key="3">
    <source>
        <dbReference type="ARBA" id="ARBA00030452"/>
    </source>
</evidence>
<dbReference type="STRING" id="75913.A0A0K0G1J4"/>
<dbReference type="WBParaSite" id="SVE_1858500.1">
    <property type="protein sequence ID" value="SVE_1858500.1"/>
    <property type="gene ID" value="SVE_1858500"/>
</dbReference>
<keyword evidence="6" id="KW-1185">Reference proteome</keyword>
<dbReference type="InterPro" id="IPR018611">
    <property type="entry name" value="Ufl1"/>
</dbReference>
<organism evidence="6 7">
    <name type="scientific">Strongyloides venezuelensis</name>
    <name type="common">Threadworm</name>
    <dbReference type="NCBI Taxonomy" id="75913"/>
    <lineage>
        <taxon>Eukaryota</taxon>
        <taxon>Metazoa</taxon>
        <taxon>Ecdysozoa</taxon>
        <taxon>Nematoda</taxon>
        <taxon>Chromadorea</taxon>
        <taxon>Rhabditida</taxon>
        <taxon>Tylenchina</taxon>
        <taxon>Panagrolaimomorpha</taxon>
        <taxon>Strongyloidoidea</taxon>
        <taxon>Strongyloididae</taxon>
        <taxon>Strongyloides</taxon>
    </lineage>
</organism>
<feature type="domain" description="COG complex component COG2 C-terminal" evidence="5">
    <location>
        <begin position="1"/>
        <end position="93"/>
    </location>
</feature>